<dbReference type="InterPro" id="IPR051839">
    <property type="entry name" value="RD_transcriptional_regulator"/>
</dbReference>
<dbReference type="Proteomes" id="UP000060016">
    <property type="component" value="Chromosome"/>
</dbReference>
<dbReference type="GO" id="GO:0006313">
    <property type="term" value="P:DNA transposition"/>
    <property type="evidence" value="ECO:0007669"/>
    <property type="project" value="InterPro"/>
</dbReference>
<organism evidence="2 3">
    <name type="scientific">Corynebacterium riegelii</name>
    <dbReference type="NCBI Taxonomy" id="156976"/>
    <lineage>
        <taxon>Bacteria</taxon>
        <taxon>Bacillati</taxon>
        <taxon>Actinomycetota</taxon>
        <taxon>Actinomycetes</taxon>
        <taxon>Mycobacteriales</taxon>
        <taxon>Corynebacteriaceae</taxon>
        <taxon>Corynebacterium</taxon>
    </lineage>
</organism>
<dbReference type="Gene3D" id="1.10.10.10">
    <property type="entry name" value="Winged helix-like DNA-binding domain superfamily/Winged helix DNA-binding domain"/>
    <property type="match status" value="1"/>
</dbReference>
<dbReference type="Pfam" id="PF01527">
    <property type="entry name" value="HTH_Tnp_1"/>
    <property type="match status" value="1"/>
</dbReference>
<dbReference type="EMBL" id="CP012342">
    <property type="protein sequence ID" value="AKV58206.1"/>
    <property type="molecule type" value="Genomic_DNA"/>
</dbReference>
<feature type="coiled-coil region" evidence="1">
    <location>
        <begin position="63"/>
        <end position="90"/>
    </location>
</feature>
<dbReference type="InterPro" id="IPR036388">
    <property type="entry name" value="WH-like_DNA-bd_sf"/>
</dbReference>
<dbReference type="AlphaFoldDB" id="A0A0K1RAK2"/>
<keyword evidence="1" id="KW-0175">Coiled coil</keyword>
<dbReference type="GO" id="GO:0004803">
    <property type="term" value="F:transposase activity"/>
    <property type="evidence" value="ECO:0007669"/>
    <property type="project" value="InterPro"/>
</dbReference>
<dbReference type="InterPro" id="IPR002514">
    <property type="entry name" value="Transposase_8"/>
</dbReference>
<dbReference type="InterPro" id="IPR009057">
    <property type="entry name" value="Homeodomain-like_sf"/>
</dbReference>
<protein>
    <submittedName>
        <fullName evidence="2">Transposase</fullName>
    </submittedName>
</protein>
<dbReference type="PANTHER" id="PTHR33215:SF13">
    <property type="entry name" value="PROTEIN DISTAL ANTENNA"/>
    <property type="match status" value="1"/>
</dbReference>
<name>A0A0K1RAK2_9CORY</name>
<dbReference type="SUPFAM" id="SSF46689">
    <property type="entry name" value="Homeodomain-like"/>
    <property type="match status" value="1"/>
</dbReference>
<dbReference type="GO" id="GO:0003677">
    <property type="term" value="F:DNA binding"/>
    <property type="evidence" value="ECO:0007669"/>
    <property type="project" value="InterPro"/>
</dbReference>
<evidence type="ECO:0000256" key="1">
    <source>
        <dbReference type="SAM" id="Coils"/>
    </source>
</evidence>
<dbReference type="PATRIC" id="fig|156976.3.peg.473"/>
<gene>
    <name evidence="2" type="ORF">AK829_02395</name>
</gene>
<keyword evidence="3" id="KW-1185">Reference proteome</keyword>
<accession>A0A0K1RAK2</accession>
<dbReference type="STRING" id="156976.AK829_02395"/>
<evidence type="ECO:0000313" key="2">
    <source>
        <dbReference type="EMBL" id="AKV58206.1"/>
    </source>
</evidence>
<dbReference type="PANTHER" id="PTHR33215">
    <property type="entry name" value="PROTEIN DISTAL ANTENNA"/>
    <property type="match status" value="1"/>
</dbReference>
<reference evidence="2 3" key="1">
    <citation type="submission" date="2015-08" db="EMBL/GenBank/DDBJ databases">
        <authorList>
            <person name="Babu N.S."/>
            <person name="Beckwith C.J."/>
            <person name="Beseler K.G."/>
            <person name="Brison A."/>
            <person name="Carone J.V."/>
            <person name="Caskin T.P."/>
            <person name="Diamond M."/>
            <person name="Durham M.E."/>
            <person name="Foxe J.M."/>
            <person name="Go M."/>
            <person name="Henderson B.A."/>
            <person name="Jones I.B."/>
            <person name="McGettigan J.A."/>
            <person name="Micheletti S.J."/>
            <person name="Nasrallah M.E."/>
            <person name="Ortiz D."/>
            <person name="Piller C.R."/>
            <person name="Privatt S.R."/>
            <person name="Schneider S.L."/>
            <person name="Sharp S."/>
            <person name="Smith T.C."/>
            <person name="Stanton J.D."/>
            <person name="Ullery H.E."/>
            <person name="Wilson R.J."/>
            <person name="Serrano M.G."/>
            <person name="Buck G."/>
            <person name="Lee V."/>
            <person name="Wang Y."/>
            <person name="Carvalho R."/>
            <person name="Voegtly L."/>
            <person name="Shi R."/>
            <person name="Duckworth R."/>
            <person name="Johnson A."/>
            <person name="Loviza R."/>
            <person name="Walstead R."/>
            <person name="Shah Z."/>
            <person name="Kiflezghi M."/>
            <person name="Wade K."/>
            <person name="Ball S.L."/>
            <person name="Bradley K.W."/>
            <person name="Asai D.J."/>
            <person name="Bowman C.A."/>
            <person name="Russell D.A."/>
            <person name="Pope W.H."/>
            <person name="Jacobs-Sera D."/>
            <person name="Hendrix R.W."/>
            <person name="Hatfull G.F."/>
        </authorList>
    </citation>
    <scope>NUCLEOTIDE SEQUENCE [LARGE SCALE GENOMIC DNA]</scope>
    <source>
        <strain evidence="2 3">PUDD_83A45</strain>
    </source>
</reference>
<dbReference type="KEGG" id="crie:AK829_02395"/>
<sequence>MFIVSQQRKKYTPEYRREAANLVIESQRPTAHVAREIGVAPGLLGKWVKNERERRGAADGMSAADLRAENARLRRELAEARMDNEFLSKATAFFSAKQREQKSSN</sequence>
<evidence type="ECO:0000313" key="3">
    <source>
        <dbReference type="Proteomes" id="UP000060016"/>
    </source>
</evidence>
<proteinExistence type="predicted"/>